<comment type="caution">
    <text evidence="13">The sequence shown here is derived from an EMBL/GenBank/DDBJ whole genome shotgun (WGS) entry which is preliminary data.</text>
</comment>
<dbReference type="Proteomes" id="UP001642483">
    <property type="component" value="Unassembled WGS sequence"/>
</dbReference>
<keyword evidence="7" id="KW-0653">Protein transport</keyword>
<name>A0ABP0FJS1_CLALP</name>
<keyword evidence="14" id="KW-1185">Reference proteome</keyword>
<organism evidence="13 14">
    <name type="scientific">Clavelina lepadiformis</name>
    <name type="common">Light-bulb sea squirt</name>
    <name type="synonym">Ascidia lepadiformis</name>
    <dbReference type="NCBI Taxonomy" id="159417"/>
    <lineage>
        <taxon>Eukaryota</taxon>
        <taxon>Metazoa</taxon>
        <taxon>Chordata</taxon>
        <taxon>Tunicata</taxon>
        <taxon>Ascidiacea</taxon>
        <taxon>Aplousobranchia</taxon>
        <taxon>Clavelinidae</taxon>
        <taxon>Clavelina</taxon>
    </lineage>
</organism>
<dbReference type="PANTHER" id="PTHR10485">
    <property type="entry name" value="MITOCHONDRIAL IMPORT INNER MEMBRANE TRANSLOCASE SUBUNIT TIM-17"/>
    <property type="match status" value="1"/>
</dbReference>
<evidence type="ECO:0000256" key="4">
    <source>
        <dbReference type="ARBA" id="ARBA00022448"/>
    </source>
</evidence>
<evidence type="ECO:0000256" key="8">
    <source>
        <dbReference type="ARBA" id="ARBA00022989"/>
    </source>
</evidence>
<evidence type="ECO:0000256" key="5">
    <source>
        <dbReference type="ARBA" id="ARBA00022692"/>
    </source>
</evidence>
<evidence type="ECO:0000256" key="9">
    <source>
        <dbReference type="ARBA" id="ARBA00023010"/>
    </source>
</evidence>
<evidence type="ECO:0000256" key="10">
    <source>
        <dbReference type="ARBA" id="ARBA00023128"/>
    </source>
</evidence>
<keyword evidence="6" id="KW-0999">Mitochondrion inner membrane</keyword>
<comment type="function">
    <text evidence="1">Essential component of the TIM23 complex, a complex that mediates the translocation of transit peptide-containing proteins across the mitochondrial inner membrane.</text>
</comment>
<protein>
    <submittedName>
        <fullName evidence="13">Uncharacterized protein</fullName>
    </submittedName>
</protein>
<evidence type="ECO:0000256" key="12">
    <source>
        <dbReference type="SAM" id="Phobius"/>
    </source>
</evidence>
<feature type="transmembrane region" description="Helical" evidence="12">
    <location>
        <begin position="61"/>
        <end position="82"/>
    </location>
</feature>
<sequence>MDYTRDPCPWRILDDCGGAFGLGFIGGGLFSMVGGARNAPKGITNRLMGGLANARIKAPRTAGSFGVWGFTFSLCDCSLVALRRKEDPWNSIMSGAGTGFILAIRQGMAPALGSAAIGGVLLALIEGVGIALNRFQAEMYKPQPPQFEDTSSLPTAGVPLQSFQ</sequence>
<reference evidence="13 14" key="1">
    <citation type="submission" date="2024-02" db="EMBL/GenBank/DDBJ databases">
        <authorList>
            <person name="Daric V."/>
            <person name="Darras S."/>
        </authorList>
    </citation>
    <scope>NUCLEOTIDE SEQUENCE [LARGE SCALE GENOMIC DNA]</scope>
</reference>
<evidence type="ECO:0000256" key="1">
    <source>
        <dbReference type="ARBA" id="ARBA00002959"/>
    </source>
</evidence>
<dbReference type="Pfam" id="PF02466">
    <property type="entry name" value="Tim17"/>
    <property type="match status" value="1"/>
</dbReference>
<keyword evidence="10" id="KW-0496">Mitochondrion</keyword>
<keyword evidence="11 12" id="KW-0472">Membrane</keyword>
<comment type="similarity">
    <text evidence="3">Belongs to the Tim17/Tim22/Tim23 family.</text>
</comment>
<evidence type="ECO:0000313" key="14">
    <source>
        <dbReference type="Proteomes" id="UP001642483"/>
    </source>
</evidence>
<gene>
    <name evidence="13" type="ORF">CVLEPA_LOCUS10170</name>
</gene>
<proteinExistence type="inferred from homology"/>
<evidence type="ECO:0000256" key="11">
    <source>
        <dbReference type="ARBA" id="ARBA00023136"/>
    </source>
</evidence>
<evidence type="ECO:0000256" key="3">
    <source>
        <dbReference type="ARBA" id="ARBA00008444"/>
    </source>
</evidence>
<evidence type="ECO:0000256" key="7">
    <source>
        <dbReference type="ARBA" id="ARBA00022927"/>
    </source>
</evidence>
<dbReference type="EMBL" id="CAWYQH010000068">
    <property type="protein sequence ID" value="CAK8679928.1"/>
    <property type="molecule type" value="Genomic_DNA"/>
</dbReference>
<feature type="transmembrane region" description="Helical" evidence="12">
    <location>
        <begin position="111"/>
        <end position="132"/>
    </location>
</feature>
<accession>A0ABP0FJS1</accession>
<evidence type="ECO:0000256" key="6">
    <source>
        <dbReference type="ARBA" id="ARBA00022792"/>
    </source>
</evidence>
<comment type="subcellular location">
    <subcellularLocation>
        <location evidence="2">Mitochondrion inner membrane</location>
        <topology evidence="2">Multi-pass membrane protein</topology>
    </subcellularLocation>
</comment>
<keyword evidence="9" id="KW-0811">Translocation</keyword>
<keyword evidence="8 12" id="KW-1133">Transmembrane helix</keyword>
<keyword evidence="5 12" id="KW-0812">Transmembrane</keyword>
<dbReference type="PANTHER" id="PTHR10485:SF0">
    <property type="entry name" value="AT05822P-RELATED"/>
    <property type="match status" value="1"/>
</dbReference>
<evidence type="ECO:0000313" key="13">
    <source>
        <dbReference type="EMBL" id="CAK8679928.1"/>
    </source>
</evidence>
<keyword evidence="4" id="KW-0813">Transport</keyword>
<feature type="transmembrane region" description="Helical" evidence="12">
    <location>
        <begin position="20"/>
        <end position="40"/>
    </location>
</feature>
<evidence type="ECO:0000256" key="2">
    <source>
        <dbReference type="ARBA" id="ARBA00004448"/>
    </source>
</evidence>